<feature type="transmembrane region" description="Helical" evidence="14">
    <location>
        <begin position="20"/>
        <end position="39"/>
    </location>
</feature>
<dbReference type="SUPFAM" id="SSF56994">
    <property type="entry name" value="Insulin-like"/>
    <property type="match status" value="1"/>
</dbReference>
<dbReference type="PANTHER" id="PTHR11454">
    <property type="entry name" value="INSULIN/INSULIN GROWTH FACTOR"/>
    <property type="match status" value="1"/>
</dbReference>
<evidence type="ECO:0000256" key="5">
    <source>
        <dbReference type="ARBA" id="ARBA00020180"/>
    </source>
</evidence>
<evidence type="ECO:0000256" key="4">
    <source>
        <dbReference type="ARBA" id="ARBA00011207"/>
    </source>
</evidence>
<evidence type="ECO:0000256" key="13">
    <source>
        <dbReference type="RuleBase" id="RU000406"/>
    </source>
</evidence>
<comment type="subcellular location">
    <subcellularLocation>
        <location evidence="2 13">Secreted</location>
    </subcellularLocation>
</comment>
<dbReference type="InterPro" id="IPR004825">
    <property type="entry name" value="Insulin"/>
</dbReference>
<keyword evidence="11" id="KW-1015">Disulfide bond</keyword>
<dbReference type="PRINTS" id="PR00276">
    <property type="entry name" value="INSULINFAMLY"/>
</dbReference>
<keyword evidence="14" id="KW-0812">Transmembrane</keyword>
<dbReference type="FunFam" id="1.10.100.10:FF:000003">
    <property type="entry name" value="Insulin"/>
    <property type="match status" value="1"/>
</dbReference>
<keyword evidence="9 13" id="KW-0372">Hormone</keyword>
<evidence type="ECO:0000256" key="9">
    <source>
        <dbReference type="ARBA" id="ARBA00022702"/>
    </source>
</evidence>
<dbReference type="Pfam" id="PF00049">
    <property type="entry name" value="Insulin"/>
    <property type="match status" value="1"/>
</dbReference>
<evidence type="ECO:0000256" key="7">
    <source>
        <dbReference type="ARBA" id="ARBA00022526"/>
    </source>
</evidence>
<evidence type="ECO:0000259" key="15">
    <source>
        <dbReference type="SMART" id="SM00078"/>
    </source>
</evidence>
<evidence type="ECO:0000256" key="10">
    <source>
        <dbReference type="ARBA" id="ARBA00022729"/>
    </source>
</evidence>
<dbReference type="AlphaFoldDB" id="A0A3Q1G5Y8"/>
<evidence type="ECO:0000256" key="11">
    <source>
        <dbReference type="ARBA" id="ARBA00023157"/>
    </source>
</evidence>
<dbReference type="GO" id="GO:0005615">
    <property type="term" value="C:extracellular space"/>
    <property type="evidence" value="ECO:0007669"/>
    <property type="project" value="TreeGrafter"/>
</dbReference>
<organism evidence="16 17">
    <name type="scientific">Acanthochromis polyacanthus</name>
    <name type="common">spiny chromis</name>
    <dbReference type="NCBI Taxonomy" id="80966"/>
    <lineage>
        <taxon>Eukaryota</taxon>
        <taxon>Metazoa</taxon>
        <taxon>Chordata</taxon>
        <taxon>Craniata</taxon>
        <taxon>Vertebrata</taxon>
        <taxon>Euteleostomi</taxon>
        <taxon>Actinopterygii</taxon>
        <taxon>Neopterygii</taxon>
        <taxon>Teleostei</taxon>
        <taxon>Neoteleostei</taxon>
        <taxon>Acanthomorphata</taxon>
        <taxon>Ovalentaria</taxon>
        <taxon>Pomacentridae</taxon>
        <taxon>Acanthochromis</taxon>
    </lineage>
</organism>
<evidence type="ECO:0000256" key="8">
    <source>
        <dbReference type="ARBA" id="ARBA00022685"/>
    </source>
</evidence>
<keyword evidence="17" id="KW-1185">Reference proteome</keyword>
<dbReference type="InterPro" id="IPR022352">
    <property type="entry name" value="Ins/IGF/rlx"/>
</dbReference>
<comment type="function">
    <text evidence="1 13">Insulin decreases blood glucose concentration. It increases cell permeability to monosaccharides, amino acids and fatty acids. It accelerates glycolysis, the pentose phosphate cycle, and glycogen synthesis in liver.</text>
</comment>
<keyword evidence="10" id="KW-0732">Signal</keyword>
<evidence type="ECO:0000256" key="6">
    <source>
        <dbReference type="ARBA" id="ARBA00022525"/>
    </source>
</evidence>
<name>A0A3Q1G5Y8_9TELE</name>
<keyword evidence="8" id="KW-0165">Cleavage on pair of basic residues</keyword>
<reference evidence="16" key="1">
    <citation type="submission" date="2025-08" db="UniProtKB">
        <authorList>
            <consortium name="Ensembl"/>
        </authorList>
    </citation>
    <scope>IDENTIFICATION</scope>
</reference>
<dbReference type="InterPro" id="IPR022353">
    <property type="entry name" value="Insulin_CS"/>
</dbReference>
<evidence type="ECO:0000256" key="1">
    <source>
        <dbReference type="ARBA" id="ARBA00002985"/>
    </source>
</evidence>
<evidence type="ECO:0000256" key="3">
    <source>
        <dbReference type="ARBA" id="ARBA00009034"/>
    </source>
</evidence>
<dbReference type="GO" id="GO:0006006">
    <property type="term" value="P:glucose metabolic process"/>
    <property type="evidence" value="ECO:0007669"/>
    <property type="project" value="UniProtKB-UniRule"/>
</dbReference>
<feature type="domain" description="Insulin-like" evidence="15">
    <location>
        <begin position="51"/>
        <end position="137"/>
    </location>
</feature>
<comment type="similarity">
    <text evidence="3 13">Belongs to the insulin family.</text>
</comment>
<accession>A0A3Q1G5Y8</accession>
<dbReference type="GO" id="GO:0005179">
    <property type="term" value="F:hormone activity"/>
    <property type="evidence" value="ECO:0007669"/>
    <property type="project" value="UniProtKB-KW"/>
</dbReference>
<keyword evidence="12 13" id="KW-0119">Carbohydrate metabolism</keyword>
<dbReference type="GeneTree" id="ENSGT00940000164327"/>
<evidence type="ECO:0000313" key="16">
    <source>
        <dbReference type="Ensembl" id="ENSAPOP00000013680.1"/>
    </source>
</evidence>
<dbReference type="SMART" id="SM00078">
    <property type="entry name" value="IlGF"/>
    <property type="match status" value="1"/>
</dbReference>
<comment type="subunit">
    <text evidence="4 13">Heterodimer of a B chain and an A chain linked by two disulfide bonds.</text>
</comment>
<reference evidence="16" key="2">
    <citation type="submission" date="2025-09" db="UniProtKB">
        <authorList>
            <consortium name="Ensembl"/>
        </authorList>
    </citation>
    <scope>IDENTIFICATION</scope>
</reference>
<dbReference type="STRING" id="80966.ENSAPOP00000013680"/>
<keyword evidence="6 13" id="KW-0964">Secreted</keyword>
<dbReference type="Gene3D" id="1.10.100.10">
    <property type="entry name" value="Insulin-like"/>
    <property type="match status" value="1"/>
</dbReference>
<dbReference type="InParanoid" id="A0A3Q1G5Y8"/>
<dbReference type="PRINTS" id="PR00277">
    <property type="entry name" value="INSULIN"/>
</dbReference>
<keyword evidence="14" id="KW-1133">Transmembrane helix</keyword>
<dbReference type="InterPro" id="IPR016179">
    <property type="entry name" value="Insulin-like"/>
</dbReference>
<dbReference type="PROSITE" id="PS00262">
    <property type="entry name" value="INSULIN"/>
    <property type="match status" value="1"/>
</dbReference>
<dbReference type="InterPro" id="IPR036438">
    <property type="entry name" value="Insulin-like_sf"/>
</dbReference>
<dbReference type="Ensembl" id="ENSAPOT00000021898.1">
    <property type="protein sequence ID" value="ENSAPOP00000013680.1"/>
    <property type="gene ID" value="ENSAPOG00000001050.1"/>
</dbReference>
<keyword evidence="14" id="KW-0472">Membrane</keyword>
<sequence>MSASLSCCYFLIKKCLCVQLFSIMAALWLHTAALLVLLVTSCPGSQAISTQHLCGAHLVDALYLVCWENGFSYNPGSNNGRTLRFLPPKAGRAASAGGENEAPEFAFNDAMEMLVKPNIVEQCCARPCSIYDLSAYCN</sequence>
<evidence type="ECO:0000256" key="12">
    <source>
        <dbReference type="ARBA" id="ARBA00023277"/>
    </source>
</evidence>
<evidence type="ECO:0000313" key="17">
    <source>
        <dbReference type="Proteomes" id="UP000257200"/>
    </source>
</evidence>
<keyword evidence="7 13" id="KW-0313">Glucose metabolism</keyword>
<evidence type="ECO:0000256" key="2">
    <source>
        <dbReference type="ARBA" id="ARBA00004613"/>
    </source>
</evidence>
<evidence type="ECO:0000256" key="14">
    <source>
        <dbReference type="SAM" id="Phobius"/>
    </source>
</evidence>
<dbReference type="PANTHER" id="PTHR11454:SF9">
    <property type="entry name" value="INSULIN"/>
    <property type="match status" value="1"/>
</dbReference>
<proteinExistence type="inferred from homology"/>
<dbReference type="Proteomes" id="UP000257200">
    <property type="component" value="Unplaced"/>
</dbReference>
<dbReference type="CDD" id="cd04367">
    <property type="entry name" value="IlGF_insulin_like"/>
    <property type="match status" value="1"/>
</dbReference>
<protein>
    <recommendedName>
        <fullName evidence="5 13">Insulin</fullName>
    </recommendedName>
</protein>